<comment type="caution">
    <text evidence="7">The sequence shown here is derived from an EMBL/GenBank/DDBJ whole genome shotgun (WGS) entry which is preliminary data.</text>
</comment>
<dbReference type="SUPFAM" id="SSF52540">
    <property type="entry name" value="P-loop containing nucleoside triphosphate hydrolases"/>
    <property type="match status" value="1"/>
</dbReference>
<keyword evidence="5" id="KW-0472">Membrane</keyword>
<dbReference type="Pfam" id="PF01580">
    <property type="entry name" value="FtsK_SpoIIIE"/>
    <property type="match status" value="1"/>
</dbReference>
<feature type="transmembrane region" description="Helical" evidence="5">
    <location>
        <begin position="116"/>
        <end position="133"/>
    </location>
</feature>
<feature type="transmembrane region" description="Helical" evidence="5">
    <location>
        <begin position="91"/>
        <end position="110"/>
    </location>
</feature>
<dbReference type="GO" id="GO:0003677">
    <property type="term" value="F:DNA binding"/>
    <property type="evidence" value="ECO:0007669"/>
    <property type="project" value="InterPro"/>
</dbReference>
<feature type="transmembrane region" description="Helical" evidence="5">
    <location>
        <begin position="37"/>
        <end position="54"/>
    </location>
</feature>
<organism evidence="7 8">
    <name type="scientific">Actinospica durhamensis</name>
    <dbReference type="NCBI Taxonomy" id="1508375"/>
    <lineage>
        <taxon>Bacteria</taxon>
        <taxon>Bacillati</taxon>
        <taxon>Actinomycetota</taxon>
        <taxon>Actinomycetes</taxon>
        <taxon>Catenulisporales</taxon>
        <taxon>Actinospicaceae</taxon>
        <taxon>Actinospica</taxon>
    </lineage>
</organism>
<feature type="binding site" evidence="3">
    <location>
        <begin position="272"/>
        <end position="279"/>
    </location>
    <ligand>
        <name>ATP</name>
        <dbReference type="ChEBI" id="CHEBI:30616"/>
    </ligand>
</feature>
<gene>
    <name evidence="7" type="ORF">KDL01_27110</name>
</gene>
<evidence type="ECO:0000256" key="5">
    <source>
        <dbReference type="SAM" id="Phobius"/>
    </source>
</evidence>
<dbReference type="InterPro" id="IPR050206">
    <property type="entry name" value="FtsK/SpoIIIE/SftA"/>
</dbReference>
<dbReference type="InterPro" id="IPR002543">
    <property type="entry name" value="FtsK_dom"/>
</dbReference>
<dbReference type="EMBL" id="JAGSOG010000173">
    <property type="protein sequence ID" value="MBR7836976.1"/>
    <property type="molecule type" value="Genomic_DNA"/>
</dbReference>
<accession>A0A941ETY3</accession>
<evidence type="ECO:0000313" key="8">
    <source>
        <dbReference type="Proteomes" id="UP000675781"/>
    </source>
</evidence>
<feature type="region of interest" description="Disordered" evidence="4">
    <location>
        <begin position="502"/>
        <end position="521"/>
    </location>
</feature>
<dbReference type="InterPro" id="IPR027417">
    <property type="entry name" value="P-loop_NTPase"/>
</dbReference>
<dbReference type="PANTHER" id="PTHR22683:SF41">
    <property type="entry name" value="DNA TRANSLOCASE FTSK"/>
    <property type="match status" value="1"/>
</dbReference>
<evidence type="ECO:0000259" key="6">
    <source>
        <dbReference type="PROSITE" id="PS50901"/>
    </source>
</evidence>
<dbReference type="PROSITE" id="PS50901">
    <property type="entry name" value="FTSK"/>
    <property type="match status" value="1"/>
</dbReference>
<dbReference type="AlphaFoldDB" id="A0A941ETY3"/>
<evidence type="ECO:0000256" key="2">
    <source>
        <dbReference type="ARBA" id="ARBA00022840"/>
    </source>
</evidence>
<evidence type="ECO:0000313" key="7">
    <source>
        <dbReference type="EMBL" id="MBR7836976.1"/>
    </source>
</evidence>
<evidence type="ECO:0000256" key="1">
    <source>
        <dbReference type="ARBA" id="ARBA00022741"/>
    </source>
</evidence>
<keyword evidence="2 3" id="KW-0067">ATP-binding</keyword>
<evidence type="ECO:0000256" key="3">
    <source>
        <dbReference type="PROSITE-ProRule" id="PRU00289"/>
    </source>
</evidence>
<protein>
    <recommendedName>
        <fullName evidence="6">FtsK domain-containing protein</fullName>
    </recommendedName>
</protein>
<name>A0A941ETY3_9ACTN</name>
<dbReference type="PANTHER" id="PTHR22683">
    <property type="entry name" value="SPORULATION PROTEIN RELATED"/>
    <property type="match status" value="1"/>
</dbReference>
<keyword evidence="5" id="KW-1133">Transmembrane helix</keyword>
<dbReference type="GO" id="GO:0005524">
    <property type="term" value="F:ATP binding"/>
    <property type="evidence" value="ECO:0007669"/>
    <property type="project" value="UniProtKB-UniRule"/>
</dbReference>
<feature type="domain" description="FtsK" evidence="6">
    <location>
        <begin position="256"/>
        <end position="431"/>
    </location>
</feature>
<keyword evidence="1 3" id="KW-0547">Nucleotide-binding</keyword>
<reference evidence="7" key="1">
    <citation type="submission" date="2021-04" db="EMBL/GenBank/DDBJ databases">
        <title>Genome based classification of Actinospica acidithermotolerans sp. nov., an actinobacterium isolated from an Indonesian hot spring.</title>
        <authorList>
            <person name="Kusuma A.B."/>
            <person name="Putra K.E."/>
            <person name="Nafisah S."/>
            <person name="Loh J."/>
            <person name="Nouioui I."/>
            <person name="Goodfellow M."/>
        </authorList>
    </citation>
    <scope>NUCLEOTIDE SEQUENCE</scope>
    <source>
        <strain evidence="7">CSCA 57</strain>
    </source>
</reference>
<sequence length="590" mass="62470">MLRNRNAAPLMLVADGSTAADVLGAAGRALYRYRSELAPFTTALTLGAAGALLHAEHPGWWPYVACATAGLAGVVAATGAPFRATRRSERAYAVGAVLAAGGWLAAAVRLGTLTDPLPTVLGLLVLAGGLPWWTHRRRRMRVTVDRTIQAWPNIAEQVGLGGSRVLSAVVDVWGWRAHISLRGGQTVADVVAHVPAIESGLGTRPGAVRVEPDPAHAGRATIRVLANDPHAEAIAWSGPSVRSITQPITLGVFEDATPVRVSFLRRHALIGGIAGSGKSGILNVIVANLAACADVVLWGIDLKGGMELRPWVSCLDRLATTPAEATRLQRDAVGILEARARAMGDGSERVWNPSPEHPALIIITDEYAELAENAPLAADAADSVARRGRALAVTELAATQRPTQQAMGKGALRSQMDIRIALRVRERRDADLILGQGMLAAGWHAHTLDAPGKFLISAEGLDHPRRARGFLVTDDDVSGEAARWAPIRPPLDDLSAAAVGTARDAEAAGGSGPSEPQIIDDSVDPESALWAALREAPDEGLTIPELIMTTGMRRTWIYARLQNHAAGERAIQVSRGRWRAADPHREARAA</sequence>
<dbReference type="Proteomes" id="UP000675781">
    <property type="component" value="Unassembled WGS sequence"/>
</dbReference>
<evidence type="ECO:0000256" key="4">
    <source>
        <dbReference type="SAM" id="MobiDB-lite"/>
    </source>
</evidence>
<keyword evidence="8" id="KW-1185">Reference proteome</keyword>
<keyword evidence="5" id="KW-0812">Transmembrane</keyword>
<dbReference type="RefSeq" id="WP_212531448.1">
    <property type="nucleotide sequence ID" value="NZ_JAGSOG010000173.1"/>
</dbReference>
<proteinExistence type="predicted"/>
<feature type="transmembrane region" description="Helical" evidence="5">
    <location>
        <begin position="60"/>
        <end position="79"/>
    </location>
</feature>
<dbReference type="Gene3D" id="3.40.50.300">
    <property type="entry name" value="P-loop containing nucleotide triphosphate hydrolases"/>
    <property type="match status" value="1"/>
</dbReference>